<dbReference type="PANTHER" id="PTHR36920">
    <property type="match status" value="1"/>
</dbReference>
<gene>
    <name evidence="2" type="ORF">GCM10007852_37220</name>
</gene>
<protein>
    <submittedName>
        <fullName evidence="2">Outer membrane protein OmpW</fullName>
    </submittedName>
</protein>
<dbReference type="PANTHER" id="PTHR36920:SF1">
    <property type="entry name" value="OUTER MEMBRANE PROTEIN W"/>
    <property type="match status" value="1"/>
</dbReference>
<dbReference type="AlphaFoldDB" id="A0AA37WLM7"/>
<proteinExistence type="predicted"/>
<dbReference type="RefSeq" id="WP_284219231.1">
    <property type="nucleotide sequence ID" value="NZ_BSOT01000016.1"/>
</dbReference>
<feature type="chain" id="PRO_5041316826" evidence="1">
    <location>
        <begin position="23"/>
        <end position="228"/>
    </location>
</feature>
<dbReference type="SUPFAM" id="SSF56925">
    <property type="entry name" value="OMPA-like"/>
    <property type="match status" value="1"/>
</dbReference>
<sequence length="228" mass="24564">MKKTMISIALVNALVMSTNASAYEKGDMLLRVGLTTVSPDESSSNITLGGADLGFGLSVDSNTQMGINLAYFLTDNINIELLAATPFTHDIQVNENQLGLTTLGETTHLPPTLSVNYFFADSGAAFQPYLGIGINYTIFFDEEFTDVNEGLGFSDLDLDASLGYSVQAGVDYVVDTHWLVNASIRYIDISTDASFTLNNEALAANNASGEVSVDIDPYVYTLSIAYKF</sequence>
<reference evidence="2" key="2">
    <citation type="submission" date="2023-01" db="EMBL/GenBank/DDBJ databases">
        <title>Draft genome sequence of Agaribacter marinus strain NBRC 110023.</title>
        <authorList>
            <person name="Sun Q."/>
            <person name="Mori K."/>
        </authorList>
    </citation>
    <scope>NUCLEOTIDE SEQUENCE</scope>
    <source>
        <strain evidence="2">NBRC 110023</strain>
    </source>
</reference>
<dbReference type="EMBL" id="BSOT01000016">
    <property type="protein sequence ID" value="GLR72814.1"/>
    <property type="molecule type" value="Genomic_DNA"/>
</dbReference>
<reference evidence="2" key="1">
    <citation type="journal article" date="2014" name="Int. J. Syst. Evol. Microbiol.">
        <title>Complete genome sequence of Corynebacterium casei LMG S-19264T (=DSM 44701T), isolated from a smear-ripened cheese.</title>
        <authorList>
            <consortium name="US DOE Joint Genome Institute (JGI-PGF)"/>
            <person name="Walter F."/>
            <person name="Albersmeier A."/>
            <person name="Kalinowski J."/>
            <person name="Ruckert C."/>
        </authorList>
    </citation>
    <scope>NUCLEOTIDE SEQUENCE</scope>
    <source>
        <strain evidence="2">NBRC 110023</strain>
    </source>
</reference>
<feature type="signal peptide" evidence="1">
    <location>
        <begin position="1"/>
        <end position="22"/>
    </location>
</feature>
<accession>A0AA37WLM7</accession>
<dbReference type="Pfam" id="PF03922">
    <property type="entry name" value="OmpW"/>
    <property type="match status" value="1"/>
</dbReference>
<evidence type="ECO:0000313" key="2">
    <source>
        <dbReference type="EMBL" id="GLR72814.1"/>
    </source>
</evidence>
<evidence type="ECO:0000256" key="1">
    <source>
        <dbReference type="SAM" id="SignalP"/>
    </source>
</evidence>
<name>A0AA37WLM7_9ALTE</name>
<dbReference type="InterPro" id="IPR011250">
    <property type="entry name" value="OMP/PagP_B-barrel"/>
</dbReference>
<dbReference type="Gene3D" id="2.40.160.20">
    <property type="match status" value="1"/>
</dbReference>
<keyword evidence="3" id="KW-1185">Reference proteome</keyword>
<dbReference type="Proteomes" id="UP001156601">
    <property type="component" value="Unassembled WGS sequence"/>
</dbReference>
<organism evidence="2 3">
    <name type="scientific">Agaribacter marinus</name>
    <dbReference type="NCBI Taxonomy" id="1431249"/>
    <lineage>
        <taxon>Bacteria</taxon>
        <taxon>Pseudomonadati</taxon>
        <taxon>Pseudomonadota</taxon>
        <taxon>Gammaproteobacteria</taxon>
        <taxon>Alteromonadales</taxon>
        <taxon>Alteromonadaceae</taxon>
        <taxon>Agaribacter</taxon>
    </lineage>
</organism>
<dbReference type="InterPro" id="IPR005618">
    <property type="entry name" value="OMPW"/>
</dbReference>
<comment type="caution">
    <text evidence="2">The sequence shown here is derived from an EMBL/GenBank/DDBJ whole genome shotgun (WGS) entry which is preliminary data.</text>
</comment>
<dbReference type="GO" id="GO:0019867">
    <property type="term" value="C:outer membrane"/>
    <property type="evidence" value="ECO:0007669"/>
    <property type="project" value="InterPro"/>
</dbReference>
<keyword evidence="1" id="KW-0732">Signal</keyword>
<evidence type="ECO:0000313" key="3">
    <source>
        <dbReference type="Proteomes" id="UP001156601"/>
    </source>
</evidence>
<dbReference type="GO" id="GO:0055085">
    <property type="term" value="P:transmembrane transport"/>
    <property type="evidence" value="ECO:0007669"/>
    <property type="project" value="TreeGrafter"/>
</dbReference>